<sequence length="46" mass="5091">MVIKRTYKQYSKEFKEKAVALVDSQSYSVPEAEKSLGIASNINPAA</sequence>
<dbReference type="EMBL" id="UOFA01000067">
    <property type="protein sequence ID" value="VAW44049.1"/>
    <property type="molecule type" value="Genomic_DNA"/>
</dbReference>
<name>A0A3B0W452_9ZZZZ</name>
<accession>A0A3B0W452</accession>
<evidence type="ECO:0008006" key="2">
    <source>
        <dbReference type="Google" id="ProtNLM"/>
    </source>
</evidence>
<organism evidence="1">
    <name type="scientific">hydrothermal vent metagenome</name>
    <dbReference type="NCBI Taxonomy" id="652676"/>
    <lineage>
        <taxon>unclassified sequences</taxon>
        <taxon>metagenomes</taxon>
        <taxon>ecological metagenomes</taxon>
    </lineage>
</organism>
<gene>
    <name evidence="1" type="ORF">MNBD_GAMMA02-602</name>
</gene>
<evidence type="ECO:0000313" key="1">
    <source>
        <dbReference type="EMBL" id="VAW44049.1"/>
    </source>
</evidence>
<dbReference type="AlphaFoldDB" id="A0A3B0W452"/>
<proteinExistence type="predicted"/>
<protein>
    <recommendedName>
        <fullName evidence="2">Transposase</fullName>
    </recommendedName>
</protein>
<reference evidence="1" key="1">
    <citation type="submission" date="2018-06" db="EMBL/GenBank/DDBJ databases">
        <authorList>
            <person name="Zhirakovskaya E."/>
        </authorList>
    </citation>
    <scope>NUCLEOTIDE SEQUENCE</scope>
</reference>